<name>A0ABU9UCV1_9SPIR</name>
<keyword evidence="12" id="KW-0444">Lipid biosynthesis</keyword>
<evidence type="ECO:0000256" key="4">
    <source>
        <dbReference type="ARBA" id="ARBA00013263"/>
    </source>
</evidence>
<dbReference type="GO" id="GO:0004075">
    <property type="term" value="F:biotin carboxylase activity"/>
    <property type="evidence" value="ECO:0007669"/>
    <property type="project" value="UniProtKB-EC"/>
</dbReference>
<dbReference type="InterPro" id="IPR011764">
    <property type="entry name" value="Biotin_carboxylation_dom"/>
</dbReference>
<keyword evidence="6" id="KW-0479">Metal-binding</keyword>
<dbReference type="NCBIfam" id="NF006367">
    <property type="entry name" value="PRK08591.1"/>
    <property type="match status" value="1"/>
</dbReference>
<dbReference type="EC" id="6.3.4.14" evidence="4 12"/>
<dbReference type="InterPro" id="IPR016185">
    <property type="entry name" value="PreATP-grasp_dom_sf"/>
</dbReference>
<evidence type="ECO:0000256" key="5">
    <source>
        <dbReference type="ARBA" id="ARBA00022598"/>
    </source>
</evidence>
<keyword evidence="5 12" id="KW-0436">Ligase</keyword>
<dbReference type="SUPFAM" id="SSF52440">
    <property type="entry name" value="PreATP-grasp domain"/>
    <property type="match status" value="1"/>
</dbReference>
<keyword evidence="9" id="KW-0460">Magnesium</keyword>
<evidence type="ECO:0000256" key="9">
    <source>
        <dbReference type="ARBA" id="ARBA00022842"/>
    </source>
</evidence>
<dbReference type="Pfam" id="PF02786">
    <property type="entry name" value="CPSase_L_D2"/>
    <property type="match status" value="1"/>
</dbReference>
<sequence>MIKSLLIANRGEITVRVIRTCKEMGIRAVAVYSEADRNSLGVRMADEAVCIGPPASRDSYLNQNNLISAAVLTGCDAIHPGVGFLAERADFAERVINEGLIFVGPSPEVIRLLGDKVQAKDTAKKYGVPVIPGSDGAVSDVEEAKKIVKDIGLPVIVKAASGGGGKGMRIVWKEEDIESTLRIASQEAESAFSDGTLYIEKYIQNPRHVEIQLLADSHGNVVHLGERDCSVQRNHQKLIEESPSPVVSDEMRKRMGESAVRLFKEIGYVGAGTVEFLVEGDNFYFMEVNARVQVEHPVTEMITGIDIIREQILAAGGAKLSVTQDDIDLKGYAMECRINAKSPGKVKSYYAPSGFNTRVDSFLFNNAEVSPFYDSLVAKIIVKADTREEGIARMLRALDELEIDGVAVNTEEQKKIIAHPLFRNGDFGTDFINRIEGGDR</sequence>
<proteinExistence type="predicted"/>
<evidence type="ECO:0000256" key="1">
    <source>
        <dbReference type="ARBA" id="ARBA00003761"/>
    </source>
</evidence>
<dbReference type="NCBIfam" id="TIGR00514">
    <property type="entry name" value="accC"/>
    <property type="match status" value="1"/>
</dbReference>
<evidence type="ECO:0000256" key="8">
    <source>
        <dbReference type="ARBA" id="ARBA00022840"/>
    </source>
</evidence>
<dbReference type="InterPro" id="IPR005481">
    <property type="entry name" value="BC-like_N"/>
</dbReference>
<dbReference type="PROSITE" id="PS50975">
    <property type="entry name" value="ATP_GRASP"/>
    <property type="match status" value="1"/>
</dbReference>
<dbReference type="PROSITE" id="PS50979">
    <property type="entry name" value="BC"/>
    <property type="match status" value="1"/>
</dbReference>
<comment type="caution">
    <text evidence="15">The sequence shown here is derived from an EMBL/GenBank/DDBJ whole genome shotgun (WGS) entry which is preliminary data.</text>
</comment>
<dbReference type="EMBL" id="JBCHKQ010000003">
    <property type="protein sequence ID" value="MEM5948495.1"/>
    <property type="molecule type" value="Genomic_DNA"/>
</dbReference>
<keyword evidence="12" id="KW-0443">Lipid metabolism</keyword>
<dbReference type="PANTHER" id="PTHR48095:SF2">
    <property type="entry name" value="BIOTIN CARBOXYLASE, CHLOROPLASTIC"/>
    <property type="match status" value="1"/>
</dbReference>
<organism evidence="15 16">
    <name type="scientific">Rarispira pelagica</name>
    <dbReference type="NCBI Taxonomy" id="3141764"/>
    <lineage>
        <taxon>Bacteria</taxon>
        <taxon>Pseudomonadati</taxon>
        <taxon>Spirochaetota</taxon>
        <taxon>Spirochaetia</taxon>
        <taxon>Winmispirales</taxon>
        <taxon>Winmispiraceae</taxon>
        <taxon>Rarispira</taxon>
    </lineage>
</organism>
<dbReference type="Pfam" id="PF00289">
    <property type="entry name" value="Biotin_carb_N"/>
    <property type="match status" value="1"/>
</dbReference>
<comment type="function">
    <text evidence="1 12">This protein is a component of the acetyl coenzyme A carboxylase complex; first, biotin carboxylase catalyzes the carboxylation of the carrier protein and then the transcarboxylase transfers the carboxyl group to form malonyl-CoA.</text>
</comment>
<dbReference type="InterPro" id="IPR005479">
    <property type="entry name" value="CPAse_ATP-bd"/>
</dbReference>
<evidence type="ECO:0000256" key="11">
    <source>
        <dbReference type="PROSITE-ProRule" id="PRU00409"/>
    </source>
</evidence>
<evidence type="ECO:0000256" key="2">
    <source>
        <dbReference type="ARBA" id="ARBA00004956"/>
    </source>
</evidence>
<dbReference type="PROSITE" id="PS00867">
    <property type="entry name" value="CPSASE_2"/>
    <property type="match status" value="1"/>
</dbReference>
<comment type="catalytic activity">
    <reaction evidence="10 12">
        <text>N(6)-biotinyl-L-lysyl-[protein] + hydrogencarbonate + ATP = N(6)-carboxybiotinyl-L-lysyl-[protein] + ADP + phosphate + H(+)</text>
        <dbReference type="Rhea" id="RHEA:13501"/>
        <dbReference type="Rhea" id="RHEA-COMP:10505"/>
        <dbReference type="Rhea" id="RHEA-COMP:10506"/>
        <dbReference type="ChEBI" id="CHEBI:15378"/>
        <dbReference type="ChEBI" id="CHEBI:17544"/>
        <dbReference type="ChEBI" id="CHEBI:30616"/>
        <dbReference type="ChEBI" id="CHEBI:43474"/>
        <dbReference type="ChEBI" id="CHEBI:83144"/>
        <dbReference type="ChEBI" id="CHEBI:83145"/>
        <dbReference type="ChEBI" id="CHEBI:456216"/>
        <dbReference type="EC" id="6.3.4.14"/>
    </reaction>
</comment>
<comment type="subunit">
    <text evidence="3 12">Acetyl-CoA carboxylase is a heterohexamer of biotin carboxyl carrier protein, biotin carboxylase and the two subunits of carboxyl transferase in a 2:2 complex.</text>
</comment>
<keyword evidence="8 11" id="KW-0067">ATP-binding</keyword>
<dbReference type="Pfam" id="PF02785">
    <property type="entry name" value="Biotin_carb_C"/>
    <property type="match status" value="1"/>
</dbReference>
<feature type="domain" description="Biotin carboxylation" evidence="14">
    <location>
        <begin position="1"/>
        <end position="437"/>
    </location>
</feature>
<dbReference type="InterPro" id="IPR005482">
    <property type="entry name" value="Biotin_COase_C"/>
</dbReference>
<evidence type="ECO:0000256" key="10">
    <source>
        <dbReference type="ARBA" id="ARBA00048600"/>
    </source>
</evidence>
<dbReference type="SUPFAM" id="SSF56059">
    <property type="entry name" value="Glutathione synthetase ATP-binding domain-like"/>
    <property type="match status" value="1"/>
</dbReference>
<dbReference type="Gene3D" id="3.30.470.20">
    <property type="entry name" value="ATP-grasp fold, B domain"/>
    <property type="match status" value="1"/>
</dbReference>
<keyword evidence="12" id="KW-0275">Fatty acid biosynthesis</keyword>
<dbReference type="SMART" id="SM00878">
    <property type="entry name" value="Biotin_carb_C"/>
    <property type="match status" value="1"/>
</dbReference>
<dbReference type="SUPFAM" id="SSF51246">
    <property type="entry name" value="Rudiment single hybrid motif"/>
    <property type="match status" value="1"/>
</dbReference>
<dbReference type="PANTHER" id="PTHR48095">
    <property type="entry name" value="PYRUVATE CARBOXYLASE SUBUNIT A"/>
    <property type="match status" value="1"/>
</dbReference>
<feature type="domain" description="ATP-grasp" evidence="13">
    <location>
        <begin position="120"/>
        <end position="316"/>
    </location>
</feature>
<gene>
    <name evidence="15" type="primary">accC</name>
    <name evidence="15" type="ORF">WKV44_08045</name>
</gene>
<evidence type="ECO:0000259" key="14">
    <source>
        <dbReference type="PROSITE" id="PS50979"/>
    </source>
</evidence>
<dbReference type="InterPro" id="IPR051602">
    <property type="entry name" value="ACC_Biotin_Carboxylase"/>
</dbReference>
<dbReference type="Proteomes" id="UP001466331">
    <property type="component" value="Unassembled WGS sequence"/>
</dbReference>
<evidence type="ECO:0000256" key="6">
    <source>
        <dbReference type="ARBA" id="ARBA00022723"/>
    </source>
</evidence>
<dbReference type="InterPro" id="IPR011761">
    <property type="entry name" value="ATP-grasp"/>
</dbReference>
<dbReference type="InterPro" id="IPR004549">
    <property type="entry name" value="Acetyl_CoA_COase_biotin_COase"/>
</dbReference>
<keyword evidence="12" id="KW-0092">Biotin</keyword>
<keyword evidence="12" id="KW-0276">Fatty acid metabolism</keyword>
<dbReference type="InterPro" id="IPR011054">
    <property type="entry name" value="Rudment_hybrid_motif"/>
</dbReference>
<dbReference type="RefSeq" id="WP_420069939.1">
    <property type="nucleotide sequence ID" value="NZ_JBCHKQ010000003.1"/>
</dbReference>
<comment type="pathway">
    <text evidence="2 12">Lipid metabolism; malonyl-CoA biosynthesis; malonyl-CoA from acetyl-CoA: step 1/1.</text>
</comment>
<keyword evidence="7 11" id="KW-0547">Nucleotide-binding</keyword>
<evidence type="ECO:0000259" key="13">
    <source>
        <dbReference type="PROSITE" id="PS50975"/>
    </source>
</evidence>
<reference evidence="15 16" key="1">
    <citation type="submission" date="2024-03" db="EMBL/GenBank/DDBJ databases">
        <title>Ignisphaera cupida sp. nov., a hyperthermophilic hydrolytic archaeon from a hot spring of Kamchatka, and proposal of Ignisphaeraceae fam. nov.</title>
        <authorList>
            <person name="Podosokorskaya O.A."/>
            <person name="Elcheninov A.G."/>
            <person name="Maltseva A.I."/>
            <person name="Zayulina K.S."/>
            <person name="Novikov A."/>
            <person name="Merkel A.Y."/>
        </authorList>
    </citation>
    <scope>NUCLEOTIDE SEQUENCE [LARGE SCALE GENOMIC DNA]</scope>
    <source>
        <strain evidence="15 16">38H-sp</strain>
    </source>
</reference>
<protein>
    <recommendedName>
        <fullName evidence="4 12">Biotin carboxylase</fullName>
        <ecNumber evidence="4 12">6.3.4.14</ecNumber>
    </recommendedName>
    <alternativeName>
        <fullName evidence="12">Acetyl-coenzyme A carboxylase biotin carboxylase subunit A</fullName>
    </alternativeName>
</protein>
<evidence type="ECO:0000256" key="3">
    <source>
        <dbReference type="ARBA" id="ARBA00011750"/>
    </source>
</evidence>
<evidence type="ECO:0000313" key="16">
    <source>
        <dbReference type="Proteomes" id="UP001466331"/>
    </source>
</evidence>
<evidence type="ECO:0000313" key="15">
    <source>
        <dbReference type="EMBL" id="MEM5948495.1"/>
    </source>
</evidence>
<keyword evidence="16" id="KW-1185">Reference proteome</keyword>
<evidence type="ECO:0000256" key="12">
    <source>
        <dbReference type="RuleBase" id="RU365063"/>
    </source>
</evidence>
<evidence type="ECO:0000256" key="7">
    <source>
        <dbReference type="ARBA" id="ARBA00022741"/>
    </source>
</evidence>
<accession>A0ABU9UCV1</accession>